<dbReference type="EMBL" id="MU266411">
    <property type="protein sequence ID" value="KAH7924994.1"/>
    <property type="molecule type" value="Genomic_DNA"/>
</dbReference>
<keyword evidence="2" id="KW-1185">Reference proteome</keyword>
<accession>A0ACB8BI65</accession>
<sequence>MCQSISSIQQCYATPSAGMHPSHTLPRKLRGIRNAGFTLTEIALPDLEGFAEQEHPGYRKISLSGEGDVDILCMVARKASGICNELGLKVLAMHPFSKFEGYEETSKREESFERAATWFKVLQALDCQILQVGSSDDPSSSPDLDVIARDLRQLADEADSQSPPIKIAYELWAWAAHVNTWEGAWEVCKRVDRPNFGLCLDTFQICARTYMNPAPSTDGADLFPISPGAPLAPQLSASLHKLTETLTAPAAQEKIFYFQISDASGPAKIRSADLVKVAAEKGISPLYAWSNAWRPLPYMEEIDAGKHYGCFMPVLDVIEAVLGTGWRGPWSYEVFYEEDMSRDDPNVPEKWARAAMESHQKILQALEPLHVGEK</sequence>
<organism evidence="1 2">
    <name type="scientific">Leucogyrophana mollusca</name>
    <dbReference type="NCBI Taxonomy" id="85980"/>
    <lineage>
        <taxon>Eukaryota</taxon>
        <taxon>Fungi</taxon>
        <taxon>Dikarya</taxon>
        <taxon>Basidiomycota</taxon>
        <taxon>Agaricomycotina</taxon>
        <taxon>Agaricomycetes</taxon>
        <taxon>Agaricomycetidae</taxon>
        <taxon>Boletales</taxon>
        <taxon>Boletales incertae sedis</taxon>
        <taxon>Leucogyrophana</taxon>
    </lineage>
</organism>
<proteinExistence type="predicted"/>
<comment type="caution">
    <text evidence="1">The sequence shown here is derived from an EMBL/GenBank/DDBJ whole genome shotgun (WGS) entry which is preliminary data.</text>
</comment>
<gene>
    <name evidence="1" type="ORF">BV22DRAFT_1012127</name>
</gene>
<dbReference type="Proteomes" id="UP000790709">
    <property type="component" value="Unassembled WGS sequence"/>
</dbReference>
<protein>
    <submittedName>
        <fullName evidence="1">Xylose isomerase-like protein</fullName>
    </submittedName>
</protein>
<reference evidence="1" key="1">
    <citation type="journal article" date="2021" name="New Phytol.">
        <title>Evolutionary innovations through gain and loss of genes in the ectomycorrhizal Boletales.</title>
        <authorList>
            <person name="Wu G."/>
            <person name="Miyauchi S."/>
            <person name="Morin E."/>
            <person name="Kuo A."/>
            <person name="Drula E."/>
            <person name="Varga T."/>
            <person name="Kohler A."/>
            <person name="Feng B."/>
            <person name="Cao Y."/>
            <person name="Lipzen A."/>
            <person name="Daum C."/>
            <person name="Hundley H."/>
            <person name="Pangilinan J."/>
            <person name="Johnson J."/>
            <person name="Barry K."/>
            <person name="LaButti K."/>
            <person name="Ng V."/>
            <person name="Ahrendt S."/>
            <person name="Min B."/>
            <person name="Choi I.G."/>
            <person name="Park H."/>
            <person name="Plett J.M."/>
            <person name="Magnuson J."/>
            <person name="Spatafora J.W."/>
            <person name="Nagy L.G."/>
            <person name="Henrissat B."/>
            <person name="Grigoriev I.V."/>
            <person name="Yang Z.L."/>
            <person name="Xu J."/>
            <person name="Martin F.M."/>
        </authorList>
    </citation>
    <scope>NUCLEOTIDE SEQUENCE</scope>
    <source>
        <strain evidence="1">KUC20120723A-06</strain>
    </source>
</reference>
<evidence type="ECO:0000313" key="2">
    <source>
        <dbReference type="Proteomes" id="UP000790709"/>
    </source>
</evidence>
<name>A0ACB8BI65_9AGAM</name>
<evidence type="ECO:0000313" key="1">
    <source>
        <dbReference type="EMBL" id="KAH7924994.1"/>
    </source>
</evidence>